<dbReference type="Pfam" id="PF02687">
    <property type="entry name" value="FtsX"/>
    <property type="match status" value="1"/>
</dbReference>
<comment type="similarity">
    <text evidence="6">Belongs to the ABC-4 integral membrane protein family.</text>
</comment>
<name>A0A089ZFU4_METFO</name>
<evidence type="ECO:0000256" key="5">
    <source>
        <dbReference type="ARBA" id="ARBA00023136"/>
    </source>
</evidence>
<feature type="transmembrane region" description="Helical" evidence="7">
    <location>
        <begin position="307"/>
        <end position="340"/>
    </location>
</feature>
<dbReference type="Proteomes" id="UP000062768">
    <property type="component" value="Chromosome I"/>
</dbReference>
<comment type="subcellular location">
    <subcellularLocation>
        <location evidence="1">Cell membrane</location>
        <topology evidence="1">Multi-pass membrane protein</topology>
    </subcellularLocation>
</comment>
<dbReference type="InterPro" id="IPR050250">
    <property type="entry name" value="Macrolide_Exporter_MacB"/>
</dbReference>
<dbReference type="InterPro" id="IPR003838">
    <property type="entry name" value="ABC3_permease_C"/>
</dbReference>
<evidence type="ECO:0000256" key="6">
    <source>
        <dbReference type="ARBA" id="ARBA00038076"/>
    </source>
</evidence>
<evidence type="ECO:0000313" key="13">
    <source>
        <dbReference type="Proteomes" id="UP000029661"/>
    </source>
</evidence>
<evidence type="ECO:0000256" key="4">
    <source>
        <dbReference type="ARBA" id="ARBA00022989"/>
    </source>
</evidence>
<reference evidence="10" key="1">
    <citation type="submission" date="2013-12" db="EMBL/GenBank/DDBJ databases">
        <title>The complete genome sequence of Methanobacterium sp. BRM9.</title>
        <authorList>
            <consortium name="Pastoral Greenhouse Gas Research Consortium"/>
            <person name="Kelly W.J."/>
            <person name="Leahy S.C."/>
            <person name="Perry R."/>
            <person name="Li D."/>
            <person name="Altermann E."/>
            <person name="Lambie S.C."/>
            <person name="Attwood G.T."/>
        </authorList>
    </citation>
    <scope>NUCLEOTIDE SEQUENCE [LARGE SCALE GENOMIC DNA]</scope>
    <source>
        <strain evidence="10">BRM9</strain>
    </source>
</reference>
<keyword evidence="2" id="KW-1003">Cell membrane</keyword>
<dbReference type="GeneID" id="26740452"/>
<dbReference type="GO" id="GO:0005886">
    <property type="term" value="C:plasma membrane"/>
    <property type="evidence" value="ECO:0007669"/>
    <property type="project" value="UniProtKB-SubCell"/>
</dbReference>
<dbReference type="KEGG" id="mfc:BRM9_2185"/>
<keyword evidence="5 7" id="KW-0472">Membrane</keyword>
<dbReference type="InterPro" id="IPR025857">
    <property type="entry name" value="MacB_PCD"/>
</dbReference>
<organism evidence="10 13">
    <name type="scientific">Methanobacterium formicicum</name>
    <dbReference type="NCBI Taxonomy" id="2162"/>
    <lineage>
        <taxon>Archaea</taxon>
        <taxon>Methanobacteriati</taxon>
        <taxon>Methanobacteriota</taxon>
        <taxon>Methanomada group</taxon>
        <taxon>Methanobacteria</taxon>
        <taxon>Methanobacteriales</taxon>
        <taxon>Methanobacteriaceae</taxon>
        <taxon>Methanobacterium</taxon>
    </lineage>
</organism>
<proteinExistence type="inferred from homology"/>
<evidence type="ECO:0000256" key="2">
    <source>
        <dbReference type="ARBA" id="ARBA00022475"/>
    </source>
</evidence>
<evidence type="ECO:0000259" key="8">
    <source>
        <dbReference type="Pfam" id="PF02687"/>
    </source>
</evidence>
<evidence type="ECO:0000313" key="12">
    <source>
        <dbReference type="EMBL" id="MBF4474808.1"/>
    </source>
</evidence>
<dbReference type="Proteomes" id="UP000606900">
    <property type="component" value="Unassembled WGS sequence"/>
</dbReference>
<feature type="domain" description="ABC3 transporter permease C-terminal" evidence="8">
    <location>
        <begin position="264"/>
        <end position="380"/>
    </location>
</feature>
<evidence type="ECO:0000313" key="10">
    <source>
        <dbReference type="EMBL" id="AIS32987.1"/>
    </source>
</evidence>
<reference evidence="11" key="2">
    <citation type="submission" date="2014-09" db="EMBL/GenBank/DDBJ databases">
        <authorList>
            <person name="Bishop-Lilly K.A."/>
            <person name="Broomall S.M."/>
            <person name="Chain P.S."/>
            <person name="Chertkov O."/>
            <person name="Coyne S.R."/>
            <person name="Daligault H.E."/>
            <person name="Davenport K.W."/>
            <person name="Erkkila T."/>
            <person name="Frey K.G."/>
            <person name="Gibbons H.S."/>
            <person name="Gu W."/>
            <person name="Jaissle J."/>
            <person name="Johnson S.L."/>
            <person name="Koroleva G.I."/>
            <person name="Ladner J.T."/>
            <person name="Lo C.-C."/>
            <person name="Minogue T.D."/>
            <person name="Munk C."/>
            <person name="Palacios G.F."/>
            <person name="Redden C.L."/>
            <person name="Rosenzweig C.N."/>
            <person name="Scholz M.B."/>
            <person name="Teshima H."/>
            <person name="Xu Y."/>
        </authorList>
    </citation>
    <scope>NUCLEOTIDE SEQUENCE</scope>
    <source>
        <strain evidence="11">Mb9</strain>
    </source>
</reference>
<keyword evidence="3 7" id="KW-0812">Transmembrane</keyword>
<dbReference type="RefSeq" id="WP_048085755.1">
    <property type="nucleotide sequence ID" value="NZ_CP006933.1"/>
</dbReference>
<dbReference type="Proteomes" id="UP000029661">
    <property type="component" value="Chromosome"/>
</dbReference>
<protein>
    <submittedName>
        <fullName evidence="10 12">ABC transporter permease</fullName>
    </submittedName>
</protein>
<dbReference type="STRING" id="2162.BRM9_2185"/>
<evidence type="ECO:0000259" key="9">
    <source>
        <dbReference type="Pfam" id="PF12704"/>
    </source>
</evidence>
<dbReference type="EMBL" id="JADIIL010000018">
    <property type="protein sequence ID" value="MBF4474808.1"/>
    <property type="molecule type" value="Genomic_DNA"/>
</dbReference>
<feature type="transmembrane region" description="Helical" evidence="7">
    <location>
        <begin position="20"/>
        <end position="42"/>
    </location>
</feature>
<dbReference type="EMBL" id="CP006933">
    <property type="protein sequence ID" value="AIS32987.1"/>
    <property type="molecule type" value="Genomic_DNA"/>
</dbReference>
<keyword evidence="14" id="KW-1185">Reference proteome</keyword>
<evidence type="ECO:0000256" key="7">
    <source>
        <dbReference type="SAM" id="Phobius"/>
    </source>
</evidence>
<dbReference type="EMBL" id="LN734822">
    <property type="protein sequence ID" value="CEL25833.1"/>
    <property type="molecule type" value="Genomic_DNA"/>
</dbReference>
<keyword evidence="4 7" id="KW-1133">Transmembrane helix</keyword>
<reference evidence="12" key="3">
    <citation type="submission" date="2020-10" db="EMBL/GenBank/DDBJ databases">
        <title>Dehalococcoides mccartyi of a TCE/Cr reducing biochatode.</title>
        <authorList>
            <person name="Matturro B."/>
        </authorList>
    </citation>
    <scope>NUCLEOTIDE SEQUENCE</scope>
    <source>
        <strain evidence="12">Bin2</strain>
    </source>
</reference>
<evidence type="ECO:0000313" key="14">
    <source>
        <dbReference type="Proteomes" id="UP000062768"/>
    </source>
</evidence>
<dbReference type="OrthoDB" id="11469at2157"/>
<dbReference type="GO" id="GO:0022857">
    <property type="term" value="F:transmembrane transporter activity"/>
    <property type="evidence" value="ECO:0007669"/>
    <property type="project" value="TreeGrafter"/>
</dbReference>
<evidence type="ECO:0000313" key="11">
    <source>
        <dbReference type="EMBL" id="CEL25833.1"/>
    </source>
</evidence>
<feature type="transmembrane region" description="Helical" evidence="7">
    <location>
        <begin position="352"/>
        <end position="373"/>
    </location>
</feature>
<feature type="transmembrane region" description="Helical" evidence="7">
    <location>
        <begin position="260"/>
        <end position="286"/>
    </location>
</feature>
<feature type="domain" description="MacB-like periplasmic core" evidence="9">
    <location>
        <begin position="19"/>
        <end position="233"/>
    </location>
</feature>
<dbReference type="Pfam" id="PF12704">
    <property type="entry name" value="MacB_PCD"/>
    <property type="match status" value="1"/>
</dbReference>
<dbReference type="AlphaFoldDB" id="A0A089ZFU4"/>
<dbReference type="PANTHER" id="PTHR30572:SF4">
    <property type="entry name" value="ABC TRANSPORTER PERMEASE YTRF"/>
    <property type="match status" value="1"/>
</dbReference>
<gene>
    <name evidence="10" type="ORF">BRM9_2185</name>
    <name evidence="12" type="ORF">ISP06_04965</name>
    <name evidence="11" type="ORF">MB9_2219</name>
</gene>
<accession>A0A089ZFU4</accession>
<evidence type="ECO:0000256" key="1">
    <source>
        <dbReference type="ARBA" id="ARBA00004651"/>
    </source>
</evidence>
<dbReference type="PANTHER" id="PTHR30572">
    <property type="entry name" value="MEMBRANE COMPONENT OF TRANSPORTER-RELATED"/>
    <property type="match status" value="1"/>
</dbReference>
<sequence>MSYLKLILKNPFRNKTRGALAIVGIAIGIMVIVALGMVTGGLKMSTTSTLKAGAAEINVMQTGAGGMSSGRIDESRVSDLKNISGVKETAGLLRATNTSTSGSGVTSDSNGGSAGAGFGGLSITGMDPDKLSLAGIENVTGSVYSDGSENQVIIGKTASTNLNKSVGDTINLFGKDFTVTGVFETGSFLTDGGVFMSLNTLQNLTSNSNSVSTIAVKINEDANTTEVSKAIETAYPNELSTTSAEALAGRMNNALSTIDAATWAISILAIVIGGVGVINTMIMSVFERTREIGVLKAVGWKERRILGMILGESVVLTLIAAVVGTIVAVVGVVVLLSFSFGGTIQPSFAPEIFVEAFVVAFAVGIIGGLYPAYRASRLSPTEALRYE</sequence>
<evidence type="ECO:0000256" key="3">
    <source>
        <dbReference type="ARBA" id="ARBA00022692"/>
    </source>
</evidence>
<dbReference type="PATRIC" id="fig|2162.10.peg.2290"/>